<keyword evidence="11" id="KW-0539">Nucleus</keyword>
<feature type="region of interest" description="Disordered" evidence="13">
    <location>
        <begin position="177"/>
        <end position="204"/>
    </location>
</feature>
<dbReference type="InterPro" id="IPR003613">
    <property type="entry name" value="Ubox_domain"/>
</dbReference>
<dbReference type="GO" id="GO:0061665">
    <property type="term" value="F:SUMO ligase activity"/>
    <property type="evidence" value="ECO:0007669"/>
    <property type="project" value="TreeGrafter"/>
</dbReference>
<evidence type="ECO:0000256" key="3">
    <source>
        <dbReference type="ARBA" id="ARBA00008212"/>
    </source>
</evidence>
<keyword evidence="7 12" id="KW-0863">Zinc-finger</keyword>
<dbReference type="Proteomes" id="UP001303473">
    <property type="component" value="Unassembled WGS sequence"/>
</dbReference>
<dbReference type="GO" id="GO:0003755">
    <property type="term" value="F:peptidyl-prolyl cis-trans isomerase activity"/>
    <property type="evidence" value="ECO:0007669"/>
    <property type="project" value="UniProtKB-KW"/>
</dbReference>
<evidence type="ECO:0000256" key="1">
    <source>
        <dbReference type="ARBA" id="ARBA00004123"/>
    </source>
</evidence>
<evidence type="ECO:0000256" key="2">
    <source>
        <dbReference type="ARBA" id="ARBA00004718"/>
    </source>
</evidence>
<feature type="compositionally biased region" description="Basic and acidic residues" evidence="13">
    <location>
        <begin position="383"/>
        <end position="398"/>
    </location>
</feature>
<evidence type="ECO:0000256" key="5">
    <source>
        <dbReference type="ARBA" id="ARBA00022679"/>
    </source>
</evidence>
<protein>
    <recommendedName>
        <fullName evidence="4">peptidylprolyl isomerase</fullName>
        <ecNumber evidence="4">5.2.1.8</ecNumber>
    </recommendedName>
</protein>
<dbReference type="CDD" id="cd16651">
    <property type="entry name" value="SPL-RING_NSE2"/>
    <property type="match status" value="1"/>
</dbReference>
<dbReference type="PANTHER" id="PTHR21330:SF1">
    <property type="entry name" value="E3 SUMO-PROTEIN LIGASE NSE2"/>
    <property type="match status" value="1"/>
</dbReference>
<evidence type="ECO:0000313" key="17">
    <source>
        <dbReference type="Proteomes" id="UP001303473"/>
    </source>
</evidence>
<dbReference type="InterPro" id="IPR026846">
    <property type="entry name" value="Nse2(Mms21)"/>
</dbReference>
<evidence type="ECO:0000256" key="13">
    <source>
        <dbReference type="SAM" id="MobiDB-lite"/>
    </source>
</evidence>
<keyword evidence="17" id="KW-1185">Reference proteome</keyword>
<feature type="region of interest" description="Disordered" evidence="13">
    <location>
        <begin position="100"/>
        <end position="128"/>
    </location>
</feature>
<feature type="region of interest" description="Disordered" evidence="13">
    <location>
        <begin position="255"/>
        <end position="277"/>
    </location>
</feature>
<feature type="region of interest" description="Disordered" evidence="13">
    <location>
        <begin position="356"/>
        <end position="406"/>
    </location>
</feature>
<accession>A0AAN6NCE2</accession>
<dbReference type="SUPFAM" id="SSF57850">
    <property type="entry name" value="RING/U-box"/>
    <property type="match status" value="1"/>
</dbReference>
<name>A0AAN6NCE2_9PEZI</name>
<feature type="region of interest" description="Disordered" evidence="13">
    <location>
        <begin position="1"/>
        <end position="57"/>
    </location>
</feature>
<gene>
    <name evidence="16" type="ORF">QBC46DRAFT_258119</name>
</gene>
<dbReference type="EMBL" id="MU853781">
    <property type="protein sequence ID" value="KAK3941663.1"/>
    <property type="molecule type" value="Genomic_DNA"/>
</dbReference>
<keyword evidence="6" id="KW-0479">Metal-binding</keyword>
<evidence type="ECO:0000256" key="6">
    <source>
        <dbReference type="ARBA" id="ARBA00022723"/>
    </source>
</evidence>
<proteinExistence type="inferred from homology"/>
<dbReference type="PANTHER" id="PTHR21330">
    <property type="entry name" value="E3 SUMO-PROTEIN LIGASE NSE2"/>
    <property type="match status" value="1"/>
</dbReference>
<dbReference type="GO" id="GO:0016925">
    <property type="term" value="P:protein sumoylation"/>
    <property type="evidence" value="ECO:0007669"/>
    <property type="project" value="TreeGrafter"/>
</dbReference>
<keyword evidence="9" id="KW-0862">Zinc</keyword>
<dbReference type="GO" id="GO:0016567">
    <property type="term" value="P:protein ubiquitination"/>
    <property type="evidence" value="ECO:0007669"/>
    <property type="project" value="InterPro"/>
</dbReference>
<feature type="domain" description="U-box" evidence="15">
    <location>
        <begin position="285"/>
        <end position="363"/>
    </location>
</feature>
<dbReference type="InterPro" id="IPR013083">
    <property type="entry name" value="Znf_RING/FYVE/PHD"/>
</dbReference>
<evidence type="ECO:0000256" key="9">
    <source>
        <dbReference type="ARBA" id="ARBA00022833"/>
    </source>
</evidence>
<dbReference type="AlphaFoldDB" id="A0AAN6NCE2"/>
<comment type="subcellular location">
    <subcellularLocation>
        <location evidence="1">Nucleus</location>
    </subcellularLocation>
</comment>
<organism evidence="16 17">
    <name type="scientific">Diplogelasinospora grovesii</name>
    <dbReference type="NCBI Taxonomy" id="303347"/>
    <lineage>
        <taxon>Eukaryota</taxon>
        <taxon>Fungi</taxon>
        <taxon>Dikarya</taxon>
        <taxon>Ascomycota</taxon>
        <taxon>Pezizomycotina</taxon>
        <taxon>Sordariomycetes</taxon>
        <taxon>Sordariomycetidae</taxon>
        <taxon>Sordariales</taxon>
        <taxon>Diplogelasinosporaceae</taxon>
        <taxon>Diplogelasinospora</taxon>
    </lineage>
</organism>
<evidence type="ECO:0000256" key="11">
    <source>
        <dbReference type="ARBA" id="ARBA00023242"/>
    </source>
</evidence>
<sequence>MAPSRPVVGGARNRRSEQSSASASGGGGSGRARGAGRAGAELPPHEGPPRPLNEKAKRALAALDWDRKTRKLEQHLSKSAAHLRESVGAANDHVYECKQKLKKAAEKRRLRQGDDGPREQSAREKLYEEQTLKLEEQVVEMTMLTEAAMRAVIDTSAEMEDERAVLAMLQREVETAHQQRLRRQQQRGEDEQMEEDEESKPKDVREMLQTARRTKHDEYEALDAYRRYALHNDYIAFKKTWHDAQHPEDQVALPDPTTWFDEDGNPRVDGGGGDDDEDDDLVVEREIIDLKCPLSLQVMKEPYSSNKCRHTFEKSAILEYLRSNRGTAQCPVCGKPIQERDLFLDELMLRRVKRAEKTAATQSQFPDESSDEENEAGDGDGDTQMKDESVLVERTKSVKKERRRGG</sequence>
<evidence type="ECO:0000256" key="10">
    <source>
        <dbReference type="ARBA" id="ARBA00023110"/>
    </source>
</evidence>
<dbReference type="SMART" id="SM00504">
    <property type="entry name" value="Ubox"/>
    <property type="match status" value="1"/>
</dbReference>
<dbReference type="GO" id="GO:0000724">
    <property type="term" value="P:double-strand break repair via homologous recombination"/>
    <property type="evidence" value="ECO:0007669"/>
    <property type="project" value="InterPro"/>
</dbReference>
<dbReference type="GO" id="GO:0005634">
    <property type="term" value="C:nucleus"/>
    <property type="evidence" value="ECO:0007669"/>
    <property type="project" value="UniProtKB-SubCell"/>
</dbReference>
<feature type="compositionally biased region" description="Acidic residues" evidence="13">
    <location>
        <begin position="368"/>
        <end position="381"/>
    </location>
</feature>
<dbReference type="InterPro" id="IPR004181">
    <property type="entry name" value="Znf_MIZ"/>
</dbReference>
<keyword evidence="10" id="KW-0697">Rotamase</keyword>
<feature type="compositionally biased region" description="Basic and acidic residues" evidence="13">
    <location>
        <begin position="43"/>
        <end position="57"/>
    </location>
</feature>
<evidence type="ECO:0000256" key="8">
    <source>
        <dbReference type="ARBA" id="ARBA00022786"/>
    </source>
</evidence>
<evidence type="ECO:0000256" key="12">
    <source>
        <dbReference type="PROSITE-ProRule" id="PRU00452"/>
    </source>
</evidence>
<dbReference type="GO" id="GO:0030915">
    <property type="term" value="C:Smc5-Smc6 complex"/>
    <property type="evidence" value="ECO:0007669"/>
    <property type="project" value="InterPro"/>
</dbReference>
<feature type="compositionally biased region" description="Basic and acidic residues" evidence="13">
    <location>
        <begin position="111"/>
        <end position="128"/>
    </location>
</feature>
<dbReference type="Pfam" id="PF11789">
    <property type="entry name" value="zf-Nse"/>
    <property type="match status" value="1"/>
</dbReference>
<dbReference type="EC" id="5.2.1.8" evidence="4"/>
<keyword evidence="10" id="KW-0413">Isomerase</keyword>
<comment type="pathway">
    <text evidence="2">Protein modification; protein sumoylation.</text>
</comment>
<dbReference type="PROSITE" id="PS51044">
    <property type="entry name" value="ZF_SP_RING"/>
    <property type="match status" value="1"/>
</dbReference>
<evidence type="ECO:0000259" key="14">
    <source>
        <dbReference type="PROSITE" id="PS51044"/>
    </source>
</evidence>
<evidence type="ECO:0000256" key="7">
    <source>
        <dbReference type="ARBA" id="ARBA00022771"/>
    </source>
</evidence>
<evidence type="ECO:0000259" key="15">
    <source>
        <dbReference type="PROSITE" id="PS51698"/>
    </source>
</evidence>
<evidence type="ECO:0000313" key="16">
    <source>
        <dbReference type="EMBL" id="KAK3941663.1"/>
    </source>
</evidence>
<dbReference type="GO" id="GO:0004842">
    <property type="term" value="F:ubiquitin-protein transferase activity"/>
    <property type="evidence" value="ECO:0007669"/>
    <property type="project" value="InterPro"/>
</dbReference>
<evidence type="ECO:0000256" key="4">
    <source>
        <dbReference type="ARBA" id="ARBA00013194"/>
    </source>
</evidence>
<keyword evidence="8" id="KW-0833">Ubl conjugation pathway</keyword>
<keyword evidence="5" id="KW-0808">Transferase</keyword>
<comment type="similarity">
    <text evidence="3">Belongs to the NSE2 family.</text>
</comment>
<dbReference type="PROSITE" id="PS51698">
    <property type="entry name" value="U_BOX"/>
    <property type="match status" value="1"/>
</dbReference>
<comment type="caution">
    <text evidence="16">The sequence shown here is derived from an EMBL/GenBank/DDBJ whole genome shotgun (WGS) entry which is preliminary data.</text>
</comment>
<feature type="compositionally biased region" description="Gly residues" evidence="13">
    <location>
        <begin position="24"/>
        <end position="37"/>
    </location>
</feature>
<feature type="compositionally biased region" description="Basic residues" evidence="13">
    <location>
        <begin position="100"/>
        <end position="110"/>
    </location>
</feature>
<reference evidence="17" key="1">
    <citation type="journal article" date="2023" name="Mol. Phylogenet. Evol.">
        <title>Genome-scale phylogeny and comparative genomics of the fungal order Sordariales.</title>
        <authorList>
            <person name="Hensen N."/>
            <person name="Bonometti L."/>
            <person name="Westerberg I."/>
            <person name="Brannstrom I.O."/>
            <person name="Guillou S."/>
            <person name="Cros-Aarteil S."/>
            <person name="Calhoun S."/>
            <person name="Haridas S."/>
            <person name="Kuo A."/>
            <person name="Mondo S."/>
            <person name="Pangilinan J."/>
            <person name="Riley R."/>
            <person name="LaButti K."/>
            <person name="Andreopoulos B."/>
            <person name="Lipzen A."/>
            <person name="Chen C."/>
            <person name="Yan M."/>
            <person name="Daum C."/>
            <person name="Ng V."/>
            <person name="Clum A."/>
            <person name="Steindorff A."/>
            <person name="Ohm R.A."/>
            <person name="Martin F."/>
            <person name="Silar P."/>
            <person name="Natvig D.O."/>
            <person name="Lalanne C."/>
            <person name="Gautier V."/>
            <person name="Ament-Velasquez S.L."/>
            <person name="Kruys A."/>
            <person name="Hutchinson M.I."/>
            <person name="Powell A.J."/>
            <person name="Barry K."/>
            <person name="Miller A.N."/>
            <person name="Grigoriev I.V."/>
            <person name="Debuchy R."/>
            <person name="Gladieux P."/>
            <person name="Hiltunen Thoren M."/>
            <person name="Johannesson H."/>
        </authorList>
    </citation>
    <scope>NUCLEOTIDE SEQUENCE [LARGE SCALE GENOMIC DNA]</scope>
    <source>
        <strain evidence="17">CBS 340.73</strain>
    </source>
</reference>
<dbReference type="GO" id="GO:0008270">
    <property type="term" value="F:zinc ion binding"/>
    <property type="evidence" value="ECO:0007669"/>
    <property type="project" value="UniProtKB-KW"/>
</dbReference>
<feature type="domain" description="SP-RING-type" evidence="14">
    <location>
        <begin position="277"/>
        <end position="357"/>
    </location>
</feature>
<dbReference type="Gene3D" id="3.30.40.10">
    <property type="entry name" value="Zinc/RING finger domain, C3HC4 (zinc finger)"/>
    <property type="match status" value="1"/>
</dbReference>